<dbReference type="Pfam" id="PF00089">
    <property type="entry name" value="Trypsin"/>
    <property type="match status" value="1"/>
</dbReference>
<keyword evidence="1" id="KW-0645">Protease</keyword>
<dbReference type="GO" id="GO:0004252">
    <property type="term" value="F:serine-type endopeptidase activity"/>
    <property type="evidence" value="ECO:0007669"/>
    <property type="project" value="InterPro"/>
</dbReference>
<dbReference type="InterPro" id="IPR018114">
    <property type="entry name" value="TRYPSIN_HIS"/>
</dbReference>
<dbReference type="FunFam" id="2.40.10.10:FF:000036">
    <property type="entry name" value="Trypsin beta"/>
    <property type="match status" value="1"/>
</dbReference>
<dbReference type="PROSITE" id="PS50240">
    <property type="entry name" value="TRYPSIN_DOM"/>
    <property type="match status" value="1"/>
</dbReference>
<dbReference type="FunFam" id="2.40.10.10:FF:000068">
    <property type="entry name" value="transmembrane protease serine 2"/>
    <property type="match status" value="1"/>
</dbReference>
<evidence type="ECO:0000313" key="7">
    <source>
        <dbReference type="Proteomes" id="UP000261520"/>
    </source>
</evidence>
<dbReference type="PRINTS" id="PR00722">
    <property type="entry name" value="CHYMOTRYPSIN"/>
</dbReference>
<dbReference type="SMART" id="SM00020">
    <property type="entry name" value="Tryp_SPc"/>
    <property type="match status" value="1"/>
</dbReference>
<evidence type="ECO:0000256" key="3">
    <source>
        <dbReference type="ARBA" id="ARBA00022825"/>
    </source>
</evidence>
<evidence type="ECO:0000313" key="6">
    <source>
        <dbReference type="Ensembl" id="ENSPMGP00000017882.1"/>
    </source>
</evidence>
<dbReference type="InterPro" id="IPR001314">
    <property type="entry name" value="Peptidase_S1A"/>
</dbReference>
<dbReference type="InterPro" id="IPR009003">
    <property type="entry name" value="Peptidase_S1_PA"/>
</dbReference>
<reference evidence="6" key="1">
    <citation type="submission" date="2025-08" db="UniProtKB">
        <authorList>
            <consortium name="Ensembl"/>
        </authorList>
    </citation>
    <scope>IDENTIFICATION</scope>
</reference>
<name>A0A3B4AL69_9GOBI</name>
<evidence type="ECO:0000256" key="1">
    <source>
        <dbReference type="ARBA" id="ARBA00022670"/>
    </source>
</evidence>
<dbReference type="PANTHER" id="PTHR24271">
    <property type="entry name" value="KALLIKREIN-RELATED"/>
    <property type="match status" value="1"/>
</dbReference>
<evidence type="ECO:0000259" key="5">
    <source>
        <dbReference type="PROSITE" id="PS50240"/>
    </source>
</evidence>
<dbReference type="CDD" id="cd00190">
    <property type="entry name" value="Tryp_SPc"/>
    <property type="match status" value="1"/>
</dbReference>
<evidence type="ECO:0000256" key="4">
    <source>
        <dbReference type="ARBA" id="ARBA00023157"/>
    </source>
</evidence>
<dbReference type="AlphaFoldDB" id="A0A3B4AL69"/>
<proteinExistence type="predicted"/>
<dbReference type="STRING" id="409849.ENSPMGP00000017882"/>
<reference evidence="6" key="2">
    <citation type="submission" date="2025-09" db="UniProtKB">
        <authorList>
            <consortium name="Ensembl"/>
        </authorList>
    </citation>
    <scope>IDENTIFICATION</scope>
</reference>
<dbReference type="InterPro" id="IPR001254">
    <property type="entry name" value="Trypsin_dom"/>
</dbReference>
<keyword evidence="7" id="KW-1185">Reference proteome</keyword>
<dbReference type="SUPFAM" id="SSF50494">
    <property type="entry name" value="Trypsin-like serine proteases"/>
    <property type="match status" value="1"/>
</dbReference>
<organism evidence="6 7">
    <name type="scientific">Periophthalmus magnuspinnatus</name>
    <dbReference type="NCBI Taxonomy" id="409849"/>
    <lineage>
        <taxon>Eukaryota</taxon>
        <taxon>Metazoa</taxon>
        <taxon>Chordata</taxon>
        <taxon>Craniata</taxon>
        <taxon>Vertebrata</taxon>
        <taxon>Euteleostomi</taxon>
        <taxon>Actinopterygii</taxon>
        <taxon>Neopterygii</taxon>
        <taxon>Teleostei</taxon>
        <taxon>Neoteleostei</taxon>
        <taxon>Acanthomorphata</taxon>
        <taxon>Gobiaria</taxon>
        <taxon>Gobiiformes</taxon>
        <taxon>Gobioidei</taxon>
        <taxon>Gobiidae</taxon>
        <taxon>Oxudercinae</taxon>
        <taxon>Periophthalmus</taxon>
    </lineage>
</organism>
<accession>A0A3B4AL69</accession>
<sequence>MTHSDAVWIYKGHATVNLQSTITMLLYHKLLLVLLLSGGHQSAHGVEIVNGVRVPDNSMLHMASLQDKGKHICGGSLISDSFVLTAAHCEKVSSVVLGTHHLNSASNNMRYNVLKKCKHPSFEKVSCGNDIMLLKLSRDARGAKVKAIDLPKSPVKLSANDNCEVAGWGYEASRGTPVNDLRKATVKIISWDECKSKWSKLLPNGTVCAGGYGKTGFCQCDSGGPLVCKGIPVGIVSYNRNGECTYPSKFPNVYTDISDFLPWINDILDKGDC</sequence>
<dbReference type="GO" id="GO:0006508">
    <property type="term" value="P:proteolysis"/>
    <property type="evidence" value="ECO:0007669"/>
    <property type="project" value="UniProtKB-KW"/>
</dbReference>
<dbReference type="Proteomes" id="UP000261520">
    <property type="component" value="Unplaced"/>
</dbReference>
<dbReference type="PANTHER" id="PTHR24271:SF87">
    <property type="entry name" value="ARGININE ESTERASE-LIKE-RELATED"/>
    <property type="match status" value="1"/>
</dbReference>
<protein>
    <recommendedName>
        <fullName evidence="5">Peptidase S1 domain-containing protein</fullName>
    </recommendedName>
</protein>
<dbReference type="Gene3D" id="2.40.10.10">
    <property type="entry name" value="Trypsin-like serine proteases"/>
    <property type="match status" value="1"/>
</dbReference>
<dbReference type="InterPro" id="IPR043504">
    <property type="entry name" value="Peptidase_S1_PA_chymotrypsin"/>
</dbReference>
<dbReference type="PROSITE" id="PS00134">
    <property type="entry name" value="TRYPSIN_HIS"/>
    <property type="match status" value="1"/>
</dbReference>
<feature type="domain" description="Peptidase S1" evidence="5">
    <location>
        <begin position="48"/>
        <end position="269"/>
    </location>
</feature>
<keyword evidence="4" id="KW-1015">Disulfide bond</keyword>
<dbReference type="Ensembl" id="ENSPMGT00000019082.1">
    <property type="protein sequence ID" value="ENSPMGP00000017882.1"/>
    <property type="gene ID" value="ENSPMGG00000014633.1"/>
</dbReference>
<keyword evidence="2" id="KW-0378">Hydrolase</keyword>
<keyword evidence="3" id="KW-0720">Serine protease</keyword>
<evidence type="ECO:0000256" key="2">
    <source>
        <dbReference type="ARBA" id="ARBA00022801"/>
    </source>
</evidence>